<comment type="function">
    <text evidence="9">PPIases accelerate the folding of proteins. It catalyzes the cis-trans isomerization of proline imidic peptide bonds in oligopeptides. Acts as a regulatory subunit for PP2A-like phosphatases modulating their activity or substrate specificity, probably by inducing a conformational change in the catalytic subunit, a direct target of the PPIase. Can reactivate inactive phosphatase PP2A-phosphatase methylesterase complexes (PP2Ai) in presence of ATP and Mg(2+) by dissociating the inactive form from the complex.</text>
</comment>
<dbReference type="SUPFAM" id="SSF140984">
    <property type="entry name" value="PTPA-like"/>
    <property type="match status" value="1"/>
</dbReference>
<dbReference type="Pfam" id="PF03095">
    <property type="entry name" value="PTPA"/>
    <property type="match status" value="1"/>
</dbReference>
<dbReference type="PANTHER" id="PTHR10012:SF3">
    <property type="entry name" value="SERINE_THREONINE-PROTEIN PHOSPHATASE 2A ACTIVATOR 1"/>
    <property type="match status" value="1"/>
</dbReference>
<evidence type="ECO:0000256" key="8">
    <source>
        <dbReference type="ARBA" id="ARBA00023242"/>
    </source>
</evidence>
<keyword evidence="8" id="KW-0539">Nucleus</keyword>
<name>A0ABR1RWU9_9PEZI</name>
<evidence type="ECO:0000256" key="4">
    <source>
        <dbReference type="ARBA" id="ARBA00011019"/>
    </source>
</evidence>
<dbReference type="InterPro" id="IPR004327">
    <property type="entry name" value="Phstyr_phstse_ac"/>
</dbReference>
<dbReference type="EMBL" id="JAQQWI010000010">
    <property type="protein sequence ID" value="KAK8018723.1"/>
    <property type="molecule type" value="Genomic_DNA"/>
</dbReference>
<proteinExistence type="inferred from homology"/>
<dbReference type="PANTHER" id="PTHR10012">
    <property type="entry name" value="SERINE/THREONINE-PROTEIN PHOSPHATASE 2A REGULATORY SUBUNIT B"/>
    <property type="match status" value="1"/>
</dbReference>
<protein>
    <recommendedName>
        <fullName evidence="10">Serine/threonine-protein phosphatase 2A activator</fullName>
        <ecNumber evidence="10">5.2.1.8</ecNumber>
    </recommendedName>
    <alternativeName>
        <fullName evidence="10">Phosphotyrosyl phosphatase activator</fullName>
    </alternativeName>
</protein>
<evidence type="ECO:0000256" key="11">
    <source>
        <dbReference type="SAM" id="MobiDB-lite"/>
    </source>
</evidence>
<evidence type="ECO:0000256" key="6">
    <source>
        <dbReference type="ARBA" id="ARBA00023110"/>
    </source>
</evidence>
<evidence type="ECO:0000256" key="2">
    <source>
        <dbReference type="ARBA" id="ARBA00004123"/>
    </source>
</evidence>
<keyword evidence="5 10" id="KW-0963">Cytoplasm</keyword>
<dbReference type="CDD" id="cd04087">
    <property type="entry name" value="PTPA"/>
    <property type="match status" value="1"/>
</dbReference>
<accession>A0ABR1RWU9</accession>
<comment type="subcellular location">
    <subcellularLocation>
        <location evidence="3 10">Cytoplasm</location>
    </subcellularLocation>
    <subcellularLocation>
        <location evidence="2">Nucleus</location>
    </subcellularLocation>
</comment>
<reference evidence="12 13" key="1">
    <citation type="submission" date="2023-01" db="EMBL/GenBank/DDBJ databases">
        <title>Analysis of 21 Apiospora genomes using comparative genomics revels a genus with tremendous synthesis potential of carbohydrate active enzymes and secondary metabolites.</title>
        <authorList>
            <person name="Sorensen T."/>
        </authorList>
    </citation>
    <scope>NUCLEOTIDE SEQUENCE [LARGE SCALE GENOMIC DNA]</scope>
    <source>
        <strain evidence="12 13">CBS 20057</strain>
    </source>
</reference>
<organism evidence="12 13">
    <name type="scientific">Apiospora marii</name>
    <dbReference type="NCBI Taxonomy" id="335849"/>
    <lineage>
        <taxon>Eukaryota</taxon>
        <taxon>Fungi</taxon>
        <taxon>Dikarya</taxon>
        <taxon>Ascomycota</taxon>
        <taxon>Pezizomycotina</taxon>
        <taxon>Sordariomycetes</taxon>
        <taxon>Xylariomycetidae</taxon>
        <taxon>Amphisphaeriales</taxon>
        <taxon>Apiosporaceae</taxon>
        <taxon>Apiospora</taxon>
    </lineage>
</organism>
<evidence type="ECO:0000256" key="3">
    <source>
        <dbReference type="ARBA" id="ARBA00004496"/>
    </source>
</evidence>
<dbReference type="Proteomes" id="UP001396898">
    <property type="component" value="Unassembled WGS sequence"/>
</dbReference>
<keyword evidence="7 10" id="KW-0413">Isomerase</keyword>
<dbReference type="InterPro" id="IPR037218">
    <property type="entry name" value="PTPA_sf"/>
</dbReference>
<dbReference type="Gene3D" id="1.20.120.1150">
    <property type="match status" value="1"/>
</dbReference>
<evidence type="ECO:0000256" key="7">
    <source>
        <dbReference type="ARBA" id="ARBA00023235"/>
    </source>
</evidence>
<keyword evidence="6 10" id="KW-0697">Rotamase</keyword>
<dbReference type="InterPro" id="IPR043170">
    <property type="entry name" value="PTPA_C_lid"/>
</dbReference>
<comment type="similarity">
    <text evidence="4 10">Belongs to the PTPA-type PPIase family.</text>
</comment>
<evidence type="ECO:0000256" key="5">
    <source>
        <dbReference type="ARBA" id="ARBA00022490"/>
    </source>
</evidence>
<comment type="catalytic activity">
    <reaction evidence="1 10">
        <text>[protein]-peptidylproline (omega=180) = [protein]-peptidylproline (omega=0)</text>
        <dbReference type="Rhea" id="RHEA:16237"/>
        <dbReference type="Rhea" id="RHEA-COMP:10747"/>
        <dbReference type="Rhea" id="RHEA-COMP:10748"/>
        <dbReference type="ChEBI" id="CHEBI:83833"/>
        <dbReference type="ChEBI" id="CHEBI:83834"/>
        <dbReference type="EC" id="5.2.1.8"/>
    </reaction>
</comment>
<feature type="region of interest" description="Disordered" evidence="11">
    <location>
        <begin position="406"/>
        <end position="454"/>
    </location>
</feature>
<evidence type="ECO:0000313" key="12">
    <source>
        <dbReference type="EMBL" id="KAK8018723.1"/>
    </source>
</evidence>
<sequence>MATSQATTGRFPTLEILDPSTSHTFIKPAKRINEGPDVNAFLKSKAYRDIGIFVMQLNRAMCPRKVKDESGKEKTETFQIGSQYETQPVESVRKIQGLLAKLDSIIDEAPPDPGPRRFGNVSCRKWHQMVEERIPALLREHIPESVLKFGTTSGSPTSAEEELASYLLGSFGSAQRLDYGTGHELSFLAFIGCLWKLGAFGDGKADGDIERSIVLGIFEPYLRVVRRLILTYTLEPAGSHGVWGLDDHSFQPYIYGSAQLTRPITDEEPMPLEGSVLRAPKPGQIVKAEIVDQERKRNMYFSAVGFINDVKTGPFWEHSPMLFDISGVRDGWGKINKGMIKMFNAEVLSKFPVVQHFTFGSLFSWDQDPDALEPQQSVHMANQPSVPISGNMQAPGGAVGMAAPWAQATSMPPPGPGVPYSRIPPNGRPTSRPGPPETQPGSTGLPTTRAPWSK</sequence>
<dbReference type="EC" id="5.2.1.8" evidence="10"/>
<evidence type="ECO:0000256" key="1">
    <source>
        <dbReference type="ARBA" id="ARBA00000971"/>
    </source>
</evidence>
<evidence type="ECO:0000313" key="13">
    <source>
        <dbReference type="Proteomes" id="UP001396898"/>
    </source>
</evidence>
<gene>
    <name evidence="12" type="ORF">PG991_007913</name>
</gene>
<evidence type="ECO:0000256" key="10">
    <source>
        <dbReference type="RuleBase" id="RU361210"/>
    </source>
</evidence>
<evidence type="ECO:0000256" key="9">
    <source>
        <dbReference type="ARBA" id="ARBA00025287"/>
    </source>
</evidence>
<keyword evidence="13" id="KW-1185">Reference proteome</keyword>
<comment type="caution">
    <text evidence="12">The sequence shown here is derived from an EMBL/GenBank/DDBJ whole genome shotgun (WGS) entry which is preliminary data.</text>
</comment>